<reference evidence="3 4" key="1">
    <citation type="journal article" date="2022" name="Gigascience">
        <title>A chromosome-level genome assembly and annotation of the desert horned lizard, Phrynosoma platyrhinos, provides insight into chromosomal rearrangements among reptiles.</title>
        <authorList>
            <person name="Koochekian N."/>
            <person name="Ascanio A."/>
            <person name="Farleigh K."/>
            <person name="Card D.C."/>
            <person name="Schield D.R."/>
            <person name="Castoe T.A."/>
            <person name="Jezkova T."/>
        </authorList>
    </citation>
    <scope>NUCLEOTIDE SEQUENCE [LARGE SCALE GENOMIC DNA]</scope>
    <source>
        <strain evidence="3">NK-2021</strain>
    </source>
</reference>
<comment type="caution">
    <text evidence="3">The sequence shown here is derived from an EMBL/GenBank/DDBJ whole genome shotgun (WGS) entry which is preliminary data.</text>
</comment>
<dbReference type="Gene3D" id="1.10.1410.20">
    <property type="entry name" value="2'-5'-oligoadenylate synthetase 1, domain 2"/>
    <property type="match status" value="1"/>
</dbReference>
<evidence type="ECO:0000259" key="2">
    <source>
        <dbReference type="Pfam" id="PF10421"/>
    </source>
</evidence>
<keyword evidence="4" id="KW-1185">Reference proteome</keyword>
<dbReference type="PANTHER" id="PTHR11258">
    <property type="entry name" value="2-5 OLIGOADENYLATE SYNTHETASE"/>
    <property type="match status" value="1"/>
</dbReference>
<name>A0ABQ7TKD2_PHRPL</name>
<dbReference type="Gene3D" id="3.30.460.10">
    <property type="entry name" value="Beta Polymerase, domain 2"/>
    <property type="match status" value="2"/>
</dbReference>
<dbReference type="PANTHER" id="PTHR11258:SF7">
    <property type="entry name" value="2'-5'-OLIGOADENYLATE SYNTHASE-LIKE PROTEIN 2"/>
    <property type="match status" value="1"/>
</dbReference>
<feature type="non-terminal residue" evidence="3">
    <location>
        <position position="1"/>
    </location>
</feature>
<evidence type="ECO:0000256" key="1">
    <source>
        <dbReference type="ARBA" id="ARBA00009526"/>
    </source>
</evidence>
<protein>
    <recommendedName>
        <fullName evidence="2">2'-5'-oligoadenylate synthetase 1 domain-containing protein</fullName>
    </recommendedName>
</protein>
<feature type="domain" description="2'-5'-oligoadenylate synthetase 1" evidence="2">
    <location>
        <begin position="257"/>
        <end position="440"/>
    </location>
</feature>
<dbReference type="EMBL" id="JAIPUX010000439">
    <property type="protein sequence ID" value="KAH0629989.1"/>
    <property type="molecule type" value="Genomic_DNA"/>
</dbReference>
<gene>
    <name evidence="3" type="ORF">JD844_012517</name>
</gene>
<accession>A0ABQ7TKD2</accession>
<dbReference type="SUPFAM" id="SSF81301">
    <property type="entry name" value="Nucleotidyltransferase"/>
    <property type="match status" value="2"/>
</dbReference>
<organism evidence="3 4">
    <name type="scientific">Phrynosoma platyrhinos</name>
    <name type="common">Desert horned lizard</name>
    <dbReference type="NCBI Taxonomy" id="52577"/>
    <lineage>
        <taxon>Eukaryota</taxon>
        <taxon>Metazoa</taxon>
        <taxon>Chordata</taxon>
        <taxon>Craniata</taxon>
        <taxon>Vertebrata</taxon>
        <taxon>Euteleostomi</taxon>
        <taxon>Lepidosauria</taxon>
        <taxon>Squamata</taxon>
        <taxon>Bifurcata</taxon>
        <taxon>Unidentata</taxon>
        <taxon>Episquamata</taxon>
        <taxon>Toxicofera</taxon>
        <taxon>Iguania</taxon>
        <taxon>Phrynosomatidae</taxon>
        <taxon>Phrynosomatinae</taxon>
        <taxon>Phrynosoma</taxon>
    </lineage>
</organism>
<dbReference type="Pfam" id="PF10421">
    <property type="entry name" value="OAS1_C"/>
    <property type="match status" value="1"/>
</dbReference>
<dbReference type="SUPFAM" id="SSF81631">
    <property type="entry name" value="PAP/OAS1 substrate-binding domain"/>
    <property type="match status" value="1"/>
</dbReference>
<evidence type="ECO:0000313" key="4">
    <source>
        <dbReference type="Proteomes" id="UP000826234"/>
    </source>
</evidence>
<comment type="similarity">
    <text evidence="1">Belongs to the 2-5A synthase family.</text>
</comment>
<sequence>CPRAEMELLCQTPSNKLDAYITEHLLPSREFQENVQDAVHRICTFLKERCSMDARVIKTVKSCDHGSSRSNSKCCPGERLGSVVHGSILLPKHAMLQKRQWACDLLECAAAKGDLLHQRAGMELLYQTPSNKLDAYITTYLLPSREFRENVQNAVHRICSFLKERCSMDARVIKTVKVSLSSSLLQLETGTTLDDNSDADLVIFLSCFSNYRDQAAKRASVIHTIEQNLLRCHMSLAFNIDILPPQVKGPISQDKYKPPSKVYTDLIQAGGKPGEFNTSFTELQRNFVKHCPAKVKGLLRLVKHWYKECKKDLKERDASVSLPPKFALELLTIYAWEEGTGRAEQFSTAEGFCTVMNLLIQYQELCIYWTEYYSLEEPIIGAHVREHLRGQRPVIMDPADPTANVALGKGWDRLSKEASFCLSMPCCRKGSGPVTSWNVQVLLTHVELLLVSQLENTPGRHEFGSFSHVMFQALQLNVQKFRCNVHTYLEHSFRVVYMCSVP</sequence>
<proteinExistence type="inferred from homology"/>
<dbReference type="PROSITE" id="PS50152">
    <property type="entry name" value="25A_SYNTH_3"/>
    <property type="match status" value="2"/>
</dbReference>
<dbReference type="Proteomes" id="UP000826234">
    <property type="component" value="Unassembled WGS sequence"/>
</dbReference>
<dbReference type="InterPro" id="IPR043519">
    <property type="entry name" value="NT_sf"/>
</dbReference>
<evidence type="ECO:0000313" key="3">
    <source>
        <dbReference type="EMBL" id="KAH0629989.1"/>
    </source>
</evidence>
<dbReference type="InterPro" id="IPR018952">
    <property type="entry name" value="2-5-oligoAdlate_synth_1_dom2/C"/>
</dbReference>